<dbReference type="InterPro" id="IPR006076">
    <property type="entry name" value="FAD-dep_OxRdtase"/>
</dbReference>
<evidence type="ECO:0000259" key="2">
    <source>
        <dbReference type="Pfam" id="PF01266"/>
    </source>
</evidence>
<dbReference type="Proteomes" id="UP001155587">
    <property type="component" value="Unassembled WGS sequence"/>
</dbReference>
<dbReference type="Gene3D" id="3.50.50.60">
    <property type="entry name" value="FAD/NAD(P)-binding domain"/>
    <property type="match status" value="1"/>
</dbReference>
<sequence>MNSVNAQVTSGKSVAIIGGGVAGATVALFLAKQGIEVTLFEKNVGLVSGPPICHLHAGGNLYRELSHQDCIDLLKQSIAFVRFFPHTVNRRPTVIAIPKNDKGEPDALLPRLELLRNTYRQLVAVDPYNQVLGHPDQYFQRIERAELAALIGKRGVSSPKTLDDWLTPFANHTDLDSLKYPIYVVQEYGLSLFRVAATIELGAERLPNLTIRTGVKVDHVAPCETGMTITSEGDLSEHYAHVVNACGFRTGIIDDQMHYHRQRMVEFKAAYVTHWKTPNNEKWPEVIFHGERGTPRGMAQLTPYPDGYFQLHGMTGDITLFKDGLAHSSPTSAQPCLPHYLISKVEKGWSFEVQNQRSLSAIAHLSQYVPSFATALPAGKPLYGAQQIPGTNPSLRTADVSFEGENYARLEIVKASSALEAAKKISEKWFDVKSYESSSLSNDFSLGLVEERGKALAKSRGYPESLAKAY</sequence>
<organism evidence="3 4">
    <name type="scientific">Vibrio qingdaonensis</name>
    <dbReference type="NCBI Taxonomy" id="2829491"/>
    <lineage>
        <taxon>Bacteria</taxon>
        <taxon>Pseudomonadati</taxon>
        <taxon>Pseudomonadota</taxon>
        <taxon>Gammaproteobacteria</taxon>
        <taxon>Vibrionales</taxon>
        <taxon>Vibrionaceae</taxon>
        <taxon>Vibrio</taxon>
    </lineage>
</organism>
<gene>
    <name evidence="3" type="ORF">MD535_05930</name>
</gene>
<accession>A0A9X3CLL3</accession>
<dbReference type="AlphaFoldDB" id="A0A9X3CLL3"/>
<name>A0A9X3CLL3_9VIBR</name>
<protein>
    <submittedName>
        <fullName evidence="3">FAD-binding oxidoreductase</fullName>
    </submittedName>
</protein>
<evidence type="ECO:0000313" key="3">
    <source>
        <dbReference type="EMBL" id="MCW8345550.1"/>
    </source>
</evidence>
<feature type="domain" description="FAD dependent oxidoreductase" evidence="2">
    <location>
        <begin position="14"/>
        <end position="326"/>
    </location>
</feature>
<dbReference type="RefSeq" id="WP_265673960.1">
    <property type="nucleotide sequence ID" value="NZ_JAKRRY010000005.1"/>
</dbReference>
<evidence type="ECO:0000256" key="1">
    <source>
        <dbReference type="ARBA" id="ARBA00023002"/>
    </source>
</evidence>
<proteinExistence type="predicted"/>
<dbReference type="SUPFAM" id="SSF51905">
    <property type="entry name" value="FAD/NAD(P)-binding domain"/>
    <property type="match status" value="1"/>
</dbReference>
<keyword evidence="4" id="KW-1185">Reference proteome</keyword>
<comment type="caution">
    <text evidence="3">The sequence shown here is derived from an EMBL/GenBank/DDBJ whole genome shotgun (WGS) entry which is preliminary data.</text>
</comment>
<dbReference type="InterPro" id="IPR036188">
    <property type="entry name" value="FAD/NAD-bd_sf"/>
</dbReference>
<dbReference type="Pfam" id="PF01266">
    <property type="entry name" value="DAO"/>
    <property type="match status" value="1"/>
</dbReference>
<reference evidence="3" key="1">
    <citation type="submission" date="2022-02" db="EMBL/GenBank/DDBJ databases">
        <title>Vibrio sp. nov, a new bacterium isolated from seawater.</title>
        <authorList>
            <person name="Yuan Y."/>
        </authorList>
    </citation>
    <scope>NUCLEOTIDE SEQUENCE</scope>
    <source>
        <strain evidence="3">ZSDZ65</strain>
    </source>
</reference>
<evidence type="ECO:0000313" key="4">
    <source>
        <dbReference type="Proteomes" id="UP001155587"/>
    </source>
</evidence>
<keyword evidence="1" id="KW-0560">Oxidoreductase</keyword>
<dbReference type="EMBL" id="JAKRRY010000005">
    <property type="protein sequence ID" value="MCW8345550.1"/>
    <property type="molecule type" value="Genomic_DNA"/>
</dbReference>
<dbReference type="GO" id="GO:0016491">
    <property type="term" value="F:oxidoreductase activity"/>
    <property type="evidence" value="ECO:0007669"/>
    <property type="project" value="UniProtKB-KW"/>
</dbReference>